<protein>
    <submittedName>
        <fullName evidence="8">Sulfite exporter TauE/SafE</fullName>
    </submittedName>
</protein>
<dbReference type="PANTHER" id="PTHR30269">
    <property type="entry name" value="TRANSMEMBRANE PROTEIN YFCA"/>
    <property type="match status" value="1"/>
</dbReference>
<feature type="transmembrane region" description="Helical" evidence="7">
    <location>
        <begin position="104"/>
        <end position="121"/>
    </location>
</feature>
<dbReference type="EMBL" id="MLJW01000254">
    <property type="protein sequence ID" value="OIQ91602.1"/>
    <property type="molecule type" value="Genomic_DNA"/>
</dbReference>
<keyword evidence="5 7" id="KW-1133">Transmembrane helix</keyword>
<evidence type="ECO:0000313" key="8">
    <source>
        <dbReference type="EMBL" id="OIQ91602.1"/>
    </source>
</evidence>
<dbReference type="InterPro" id="IPR002781">
    <property type="entry name" value="TM_pro_TauE-like"/>
</dbReference>
<dbReference type="AlphaFoldDB" id="A0A1J5R8B1"/>
<feature type="transmembrane region" description="Helical" evidence="7">
    <location>
        <begin position="78"/>
        <end position="97"/>
    </location>
</feature>
<keyword evidence="2" id="KW-0813">Transport</keyword>
<dbReference type="GO" id="GO:0005886">
    <property type="term" value="C:plasma membrane"/>
    <property type="evidence" value="ECO:0007669"/>
    <property type="project" value="UniProtKB-SubCell"/>
</dbReference>
<proteinExistence type="predicted"/>
<evidence type="ECO:0000256" key="1">
    <source>
        <dbReference type="ARBA" id="ARBA00004651"/>
    </source>
</evidence>
<feature type="transmembrane region" description="Helical" evidence="7">
    <location>
        <begin position="6"/>
        <end position="26"/>
    </location>
</feature>
<evidence type="ECO:0000256" key="6">
    <source>
        <dbReference type="ARBA" id="ARBA00023136"/>
    </source>
</evidence>
<gene>
    <name evidence="8" type="ORF">GALL_264630</name>
</gene>
<feature type="transmembrane region" description="Helical" evidence="7">
    <location>
        <begin position="229"/>
        <end position="246"/>
    </location>
</feature>
<evidence type="ECO:0000256" key="3">
    <source>
        <dbReference type="ARBA" id="ARBA00022475"/>
    </source>
</evidence>
<evidence type="ECO:0000256" key="5">
    <source>
        <dbReference type="ARBA" id="ARBA00022989"/>
    </source>
</evidence>
<feature type="transmembrane region" description="Helical" evidence="7">
    <location>
        <begin position="171"/>
        <end position="193"/>
    </location>
</feature>
<feature type="transmembrane region" description="Helical" evidence="7">
    <location>
        <begin position="133"/>
        <end position="159"/>
    </location>
</feature>
<dbReference type="Pfam" id="PF01925">
    <property type="entry name" value="TauE"/>
    <property type="match status" value="1"/>
</dbReference>
<feature type="transmembrane region" description="Helical" evidence="7">
    <location>
        <begin position="47"/>
        <end position="66"/>
    </location>
</feature>
<reference evidence="8" key="1">
    <citation type="submission" date="2016-10" db="EMBL/GenBank/DDBJ databases">
        <title>Sequence of Gallionella enrichment culture.</title>
        <authorList>
            <person name="Poehlein A."/>
            <person name="Muehling M."/>
            <person name="Daniel R."/>
        </authorList>
    </citation>
    <scope>NUCLEOTIDE SEQUENCE</scope>
</reference>
<comment type="caution">
    <text evidence="8">The sequence shown here is derived from an EMBL/GenBank/DDBJ whole genome shotgun (WGS) entry which is preliminary data.</text>
</comment>
<evidence type="ECO:0000256" key="7">
    <source>
        <dbReference type="SAM" id="Phobius"/>
    </source>
</evidence>
<feature type="transmembrane region" description="Helical" evidence="7">
    <location>
        <begin position="199"/>
        <end position="217"/>
    </location>
</feature>
<keyword evidence="6 7" id="KW-0472">Membrane</keyword>
<organism evidence="8">
    <name type="scientific">mine drainage metagenome</name>
    <dbReference type="NCBI Taxonomy" id="410659"/>
    <lineage>
        <taxon>unclassified sequences</taxon>
        <taxon>metagenomes</taxon>
        <taxon>ecological metagenomes</taxon>
    </lineage>
</organism>
<sequence length="249" mass="26964">MVIDLPFPWVTLLSATLIIALAYTIYGLTGFGSSITAVPLLTHFLPLRSVVPMMLIFDLGAGIVLGLRNHSAVARDELLRIIPFMVAGMLIGVTLLVRAPQRPLLITLGCFILAYAAWSLVFRVRQRPISVAWAAPLALLGGLFTALFGTGGPIYVAYLARRLPDVRALRATISALIFFSGLARLVLFTSVGLYKQPHVLQLALVLLPVVMGGLYLGSHLSRKLPAHRIVQAVWAILIAGGTSLIWHNL</sequence>
<evidence type="ECO:0000256" key="4">
    <source>
        <dbReference type="ARBA" id="ARBA00022692"/>
    </source>
</evidence>
<name>A0A1J5R8B1_9ZZZZ</name>
<dbReference type="InterPro" id="IPR052017">
    <property type="entry name" value="TSUP"/>
</dbReference>
<comment type="subcellular location">
    <subcellularLocation>
        <location evidence="1">Cell membrane</location>
        <topology evidence="1">Multi-pass membrane protein</topology>
    </subcellularLocation>
</comment>
<keyword evidence="3" id="KW-1003">Cell membrane</keyword>
<evidence type="ECO:0000256" key="2">
    <source>
        <dbReference type="ARBA" id="ARBA00022448"/>
    </source>
</evidence>
<accession>A0A1J5R8B1</accession>
<dbReference type="PANTHER" id="PTHR30269:SF32">
    <property type="entry name" value="MEMBRANE TRANSPORTER PROTEIN-RELATED"/>
    <property type="match status" value="1"/>
</dbReference>
<keyword evidence="4 7" id="KW-0812">Transmembrane</keyword>